<dbReference type="STRING" id="568069.A0A1J1J5N9"/>
<dbReference type="OrthoDB" id="10262287at2759"/>
<dbReference type="InterPro" id="IPR043154">
    <property type="entry name" value="Sec-1-like_dom1"/>
</dbReference>
<dbReference type="InterPro" id="IPR036045">
    <property type="entry name" value="Sec1-like_sf"/>
</dbReference>
<evidence type="ECO:0000313" key="3">
    <source>
        <dbReference type="Proteomes" id="UP000183832"/>
    </source>
</evidence>
<evidence type="ECO:0000313" key="2">
    <source>
        <dbReference type="EMBL" id="CRL07306.1"/>
    </source>
</evidence>
<name>A0A1J1J5N9_9DIPT</name>
<dbReference type="InterPro" id="IPR027482">
    <property type="entry name" value="Sec1-like_dom2"/>
</dbReference>
<comment type="similarity">
    <text evidence="1">Belongs to the STXBP/unc-18/SEC1 family.</text>
</comment>
<accession>A0A1J1J5N9</accession>
<sequence>MADFSHLVTSKVNIGLVQELACNELLNILDKCEGTKVLMWDESLTGPTSLIAKPSLLKERNVVKMFPIKPGDLPNVEVRNFIFITRPNLQLMNAIASNIHSEERKSKVYSKNFHLYFMPAKSLLCEDQLKLKGVLGSFQVIDNFKCQLFPFDSDVVSMEYCDAYKELYIEGDLTCLHQSAAALCTLQKLYGKIPKIVGKGRFAEKVKELVKTMTFNENVGGNDKGSIDQLIILDRSIDILSALATQLTYEGLIDEFYGINNTTVSFPAEKFASPSEDINFSRVATSSEKKQIMLNSREELYVELRDKNFNAVGRVLSRLAKFITSAANERHGEKTIQELKKIVETLPKFKANETSFSTHTTIATLIKDHISQYEFLDELSCEQHFMMCVDLDKSNDYIENMIYKQKPIEKVLRLICMQSAAGNGLKQKVLDSYKKEIIHSYGMDSLLKLGKLEKSGLIRIQSGSRSYNILRKTLNLTVEDFEDFQEVTPKDISYVHSFYAPLSIRIIEHSMKPLGWSGLNDILSCIPEPSFEDYQMTNISSSGRRDSLVSEISQSDIPKVILVFFIGGCTFAEISALRFLSQQEENNVEFVIVTTKIINKNTFISSIINQ</sequence>
<dbReference type="Gene3D" id="3.40.50.2060">
    <property type="match status" value="1"/>
</dbReference>
<dbReference type="SUPFAM" id="SSF56815">
    <property type="entry name" value="Sec1/munc18-like (SM) proteins"/>
    <property type="match status" value="1"/>
</dbReference>
<protein>
    <submittedName>
        <fullName evidence="2">CLUMA_CG020285, isoform A</fullName>
    </submittedName>
</protein>
<gene>
    <name evidence="2" type="ORF">CLUMA_CG020285</name>
</gene>
<dbReference type="PIRSF" id="PIRSF005715">
    <property type="entry name" value="VPS45_Sec1"/>
    <property type="match status" value="1"/>
</dbReference>
<evidence type="ECO:0000256" key="1">
    <source>
        <dbReference type="ARBA" id="ARBA00009884"/>
    </source>
</evidence>
<organism evidence="2 3">
    <name type="scientific">Clunio marinus</name>
    <dbReference type="NCBI Taxonomy" id="568069"/>
    <lineage>
        <taxon>Eukaryota</taxon>
        <taxon>Metazoa</taxon>
        <taxon>Ecdysozoa</taxon>
        <taxon>Arthropoda</taxon>
        <taxon>Hexapoda</taxon>
        <taxon>Insecta</taxon>
        <taxon>Pterygota</taxon>
        <taxon>Neoptera</taxon>
        <taxon>Endopterygota</taxon>
        <taxon>Diptera</taxon>
        <taxon>Nematocera</taxon>
        <taxon>Chironomoidea</taxon>
        <taxon>Chironomidae</taxon>
        <taxon>Clunio</taxon>
    </lineage>
</organism>
<dbReference type="EMBL" id="CVRI01000070">
    <property type="protein sequence ID" value="CRL07306.1"/>
    <property type="molecule type" value="Genomic_DNA"/>
</dbReference>
<reference evidence="2 3" key="1">
    <citation type="submission" date="2015-04" db="EMBL/GenBank/DDBJ databases">
        <authorList>
            <person name="Syromyatnikov M.Y."/>
            <person name="Popov V.N."/>
        </authorList>
    </citation>
    <scope>NUCLEOTIDE SEQUENCE [LARGE SCALE GENOMIC DNA]</scope>
</reference>
<dbReference type="Gene3D" id="3.40.50.1910">
    <property type="match status" value="2"/>
</dbReference>
<dbReference type="InterPro" id="IPR043155">
    <property type="entry name" value="VPS33_dom3b"/>
</dbReference>
<dbReference type="PANTHER" id="PTHR11679">
    <property type="entry name" value="VESICLE PROTEIN SORTING-ASSOCIATED"/>
    <property type="match status" value="1"/>
</dbReference>
<dbReference type="Pfam" id="PF00995">
    <property type="entry name" value="Sec1"/>
    <property type="match status" value="1"/>
</dbReference>
<keyword evidence="3" id="KW-1185">Reference proteome</keyword>
<dbReference type="AlphaFoldDB" id="A0A1J1J5N9"/>
<proteinExistence type="inferred from homology"/>
<dbReference type="Gene3D" id="3.90.830.10">
    <property type="entry name" value="Syntaxin Binding Protein 1, Chain A, domain 2"/>
    <property type="match status" value="1"/>
</dbReference>
<dbReference type="InterPro" id="IPR001619">
    <property type="entry name" value="Sec1-like"/>
</dbReference>
<dbReference type="Gene3D" id="1.25.40.850">
    <property type="match status" value="1"/>
</dbReference>
<dbReference type="GO" id="GO:0016192">
    <property type="term" value="P:vesicle-mediated transport"/>
    <property type="evidence" value="ECO:0007669"/>
    <property type="project" value="InterPro"/>
</dbReference>
<dbReference type="InterPro" id="IPR043127">
    <property type="entry name" value="Sec-1-like_dom3a"/>
</dbReference>
<dbReference type="Proteomes" id="UP000183832">
    <property type="component" value="Unassembled WGS sequence"/>
</dbReference>